<feature type="chain" id="PRO_5045091695" evidence="1">
    <location>
        <begin position="27"/>
        <end position="220"/>
    </location>
</feature>
<proteinExistence type="predicted"/>
<evidence type="ECO:0000256" key="1">
    <source>
        <dbReference type="SAM" id="SignalP"/>
    </source>
</evidence>
<sequence>MAAASGGTAWRARFTLVTACAAIVVAACSSTVTGVAVKAAPGIDDDSRSPVDVDAVLLEQSRMRAITGGGDDLTVIPTMDGKQPVDIDALAESVAPPCRWYFAETDTFGPDVEEFHKTTYQDPPDGALISQGAAGYRDPATARRAFDGVVDRIERCLESTSGRVLLGEATGTVDAVQTRAGDCGRDYRVKSVVLVEVTYCRYPDSVPDIVMANLLEQIPG</sequence>
<keyword evidence="1" id="KW-0732">Signal</keyword>
<dbReference type="EMBL" id="JANDBD010000008">
    <property type="protein sequence ID" value="MCP9274359.1"/>
    <property type="molecule type" value="Genomic_DNA"/>
</dbReference>
<accession>A0ABT1M5C3</accession>
<feature type="signal peptide" evidence="1">
    <location>
        <begin position="1"/>
        <end position="26"/>
    </location>
</feature>
<evidence type="ECO:0000259" key="2">
    <source>
        <dbReference type="Pfam" id="PF14032"/>
    </source>
</evidence>
<name>A0ABT1M5C3_9MYCO</name>
<comment type="caution">
    <text evidence="3">The sequence shown here is derived from an EMBL/GenBank/DDBJ whole genome shotgun (WGS) entry which is preliminary data.</text>
</comment>
<dbReference type="InterPro" id="IPR038232">
    <property type="entry name" value="PknH-like_Extracell_sf"/>
</dbReference>
<evidence type="ECO:0000313" key="3">
    <source>
        <dbReference type="EMBL" id="MCP9274359.1"/>
    </source>
</evidence>
<gene>
    <name evidence="3" type="ORF">NM203_19395</name>
</gene>
<dbReference type="RefSeq" id="WP_255061873.1">
    <property type="nucleotide sequence ID" value="NZ_JANDBD010000008.1"/>
</dbReference>
<feature type="domain" description="PknH-like extracellular" evidence="2">
    <location>
        <begin position="52"/>
        <end position="204"/>
    </location>
</feature>
<dbReference type="Gene3D" id="3.40.1000.70">
    <property type="entry name" value="PknH-like extracellular domain"/>
    <property type="match status" value="1"/>
</dbReference>
<dbReference type="InterPro" id="IPR026954">
    <property type="entry name" value="PknH-like_Extracell"/>
</dbReference>
<keyword evidence="4" id="KW-1185">Reference proteome</keyword>
<dbReference type="Proteomes" id="UP001651690">
    <property type="component" value="Unassembled WGS sequence"/>
</dbReference>
<reference evidence="3 4" key="1">
    <citation type="submission" date="2022-06" db="EMBL/GenBank/DDBJ databases">
        <title>Mycolicibacterium sp. CAU 1645 isolated from seawater.</title>
        <authorList>
            <person name="Kim W."/>
        </authorList>
    </citation>
    <scope>NUCLEOTIDE SEQUENCE [LARGE SCALE GENOMIC DNA]</scope>
    <source>
        <strain evidence="3 4">CAU 1645</strain>
    </source>
</reference>
<organism evidence="3 4">
    <name type="scientific">Mycolicibacterium arenosum</name>
    <dbReference type="NCBI Taxonomy" id="2952157"/>
    <lineage>
        <taxon>Bacteria</taxon>
        <taxon>Bacillati</taxon>
        <taxon>Actinomycetota</taxon>
        <taxon>Actinomycetes</taxon>
        <taxon>Mycobacteriales</taxon>
        <taxon>Mycobacteriaceae</taxon>
        <taxon>Mycolicibacterium</taxon>
    </lineage>
</organism>
<evidence type="ECO:0000313" key="4">
    <source>
        <dbReference type="Proteomes" id="UP001651690"/>
    </source>
</evidence>
<dbReference type="Pfam" id="PF14032">
    <property type="entry name" value="PknH_C"/>
    <property type="match status" value="1"/>
</dbReference>
<protein>
    <submittedName>
        <fullName evidence="3">Sensor domain-containing protein</fullName>
    </submittedName>
</protein>